<dbReference type="STRING" id="1231336.L248_2867"/>
<reference evidence="4" key="1">
    <citation type="journal article" date="2013" name="Genome Announc.">
        <title>Whole-Genome Sequencing of Lactobacillus shenzhenensis Strain LY-73T.</title>
        <authorList>
            <person name="Lin Z."/>
            <person name="Liu Z."/>
            <person name="Yang R."/>
            <person name="Zou Y."/>
            <person name="Wan D."/>
            <person name="Chen J."/>
            <person name="Guo M."/>
            <person name="Zhao J."/>
            <person name="Fang C."/>
            <person name="Yang R."/>
            <person name="Liu F."/>
        </authorList>
    </citation>
    <scope>NUCLEOTIDE SEQUENCE [LARGE SCALE GENOMIC DNA]</scope>
    <source>
        <strain evidence="4">LY-73</strain>
    </source>
</reference>
<evidence type="ECO:0000256" key="1">
    <source>
        <dbReference type="SAM" id="MobiDB-lite"/>
    </source>
</evidence>
<feature type="compositionally biased region" description="Polar residues" evidence="1">
    <location>
        <begin position="209"/>
        <end position="218"/>
    </location>
</feature>
<organism evidence="3 4">
    <name type="scientific">Schleiferilactobacillus shenzhenensis LY-73</name>
    <dbReference type="NCBI Taxonomy" id="1231336"/>
    <lineage>
        <taxon>Bacteria</taxon>
        <taxon>Bacillati</taxon>
        <taxon>Bacillota</taxon>
        <taxon>Bacilli</taxon>
        <taxon>Lactobacillales</taxon>
        <taxon>Lactobacillaceae</taxon>
        <taxon>Schleiferilactobacillus</taxon>
    </lineage>
</organism>
<dbReference type="RefSeq" id="WP_022529452.1">
    <property type="nucleotide sequence ID" value="NZ_KI271588.1"/>
</dbReference>
<evidence type="ECO:0000313" key="3">
    <source>
        <dbReference type="EMBL" id="ERL65192.1"/>
    </source>
</evidence>
<dbReference type="Proteomes" id="UP000030647">
    <property type="component" value="Unassembled WGS sequence"/>
</dbReference>
<protein>
    <recommendedName>
        <fullName evidence="5">Surface layer protein A domain-containing protein</fullName>
    </recommendedName>
</protein>
<gene>
    <name evidence="3" type="ORF">L248_2867</name>
</gene>
<dbReference type="EMBL" id="KI271588">
    <property type="protein sequence ID" value="ERL65192.1"/>
    <property type="molecule type" value="Genomic_DNA"/>
</dbReference>
<feature type="region of interest" description="Disordered" evidence="1">
    <location>
        <begin position="190"/>
        <end position="218"/>
    </location>
</feature>
<sequence length="267" mass="29124">MKKTWMHWLRAAVVGAGLLFGALAVGHSAQAATGSTVGTVNYVQNYGIALYEQPGAHVLNKFLKTGTRWQVFAGAAAGNDYYFNLGGKQYMSGKYFDIQNESSTQALRAVGRVKYVPGYSIAIWTKATSGQKPVPGRKLLHNSAWRVNRRQVVNGHVWYELGTNQWIDGTYFYLTSEQSRGTKQYATAPEDLVKPGNNSGNNNNGGSVTPPSTAHPDSQTVYVAASGKKYHFITNCVGLSNADKGKLRTMTLAQARAKGYTQCNLEK</sequence>
<dbReference type="OrthoDB" id="2327594at2"/>
<feature type="signal peptide" evidence="2">
    <location>
        <begin position="1"/>
        <end position="31"/>
    </location>
</feature>
<evidence type="ECO:0008006" key="5">
    <source>
        <dbReference type="Google" id="ProtNLM"/>
    </source>
</evidence>
<name>U4TUU0_9LACO</name>
<feature type="chain" id="PRO_5004655737" description="Surface layer protein A domain-containing protein" evidence="2">
    <location>
        <begin position="32"/>
        <end position="267"/>
    </location>
</feature>
<accession>U4TUU0</accession>
<dbReference type="AlphaFoldDB" id="U4TUU0"/>
<evidence type="ECO:0000256" key="2">
    <source>
        <dbReference type="SAM" id="SignalP"/>
    </source>
</evidence>
<dbReference type="HOGENOM" id="CLU_1041283_0_0_9"/>
<evidence type="ECO:0000313" key="4">
    <source>
        <dbReference type="Proteomes" id="UP000030647"/>
    </source>
</evidence>
<keyword evidence="4" id="KW-1185">Reference proteome</keyword>
<proteinExistence type="predicted"/>
<keyword evidence="2" id="KW-0732">Signal</keyword>
<dbReference type="eggNOG" id="ENOG5030B25">
    <property type="taxonomic scope" value="Bacteria"/>
</dbReference>
<feature type="compositionally biased region" description="Low complexity" evidence="1">
    <location>
        <begin position="196"/>
        <end position="207"/>
    </location>
</feature>